<gene>
    <name evidence="3" type="ordered locus">SCATT_31240</name>
</gene>
<dbReference type="Proteomes" id="UP000007842">
    <property type="component" value="Chromosome"/>
</dbReference>
<name>F8K2U0_STREN</name>
<dbReference type="KEGG" id="sct:SCAT_3131"/>
<keyword evidence="4" id="KW-1185">Reference proteome</keyword>
<keyword evidence="2" id="KW-1133">Transmembrane helix</keyword>
<evidence type="ECO:0000256" key="2">
    <source>
        <dbReference type="SAM" id="Phobius"/>
    </source>
</evidence>
<evidence type="ECO:0000256" key="1">
    <source>
        <dbReference type="SAM" id="MobiDB-lite"/>
    </source>
</evidence>
<dbReference type="eggNOG" id="COG5662">
    <property type="taxonomic scope" value="Bacteria"/>
</dbReference>
<feature type="transmembrane region" description="Helical" evidence="2">
    <location>
        <begin position="143"/>
        <end position="164"/>
    </location>
</feature>
<accession>G8WWY1</accession>
<dbReference type="KEGG" id="scy:SCATT_31240"/>
<organism evidence="3 4">
    <name type="scientific">Streptantibioticus cattleyicolor (strain ATCC 35852 / DSM 46488 / JCM 4925 / NBRC 14057 / NRRL 8057)</name>
    <name type="common">Streptomyces cattleya</name>
    <dbReference type="NCBI Taxonomy" id="1003195"/>
    <lineage>
        <taxon>Bacteria</taxon>
        <taxon>Bacillati</taxon>
        <taxon>Actinomycetota</taxon>
        <taxon>Actinomycetes</taxon>
        <taxon>Kitasatosporales</taxon>
        <taxon>Streptomycetaceae</taxon>
        <taxon>Streptantibioticus</taxon>
    </lineage>
</organism>
<dbReference type="STRING" id="1003195.SCATT_31240"/>
<dbReference type="OrthoDB" id="4350643at2"/>
<feature type="region of interest" description="Disordered" evidence="1">
    <location>
        <begin position="86"/>
        <end position="140"/>
    </location>
</feature>
<keyword evidence="2" id="KW-0812">Transmembrane</keyword>
<dbReference type="EMBL" id="CP003219">
    <property type="protein sequence ID" value="AEW95495.1"/>
    <property type="molecule type" value="Genomic_DNA"/>
</dbReference>
<evidence type="ECO:0008006" key="5">
    <source>
        <dbReference type="Google" id="ProtNLM"/>
    </source>
</evidence>
<evidence type="ECO:0000313" key="4">
    <source>
        <dbReference type="Proteomes" id="UP000007842"/>
    </source>
</evidence>
<dbReference type="HOGENOM" id="CLU_863104_0_0_11"/>
<proteinExistence type="predicted"/>
<reference evidence="4" key="1">
    <citation type="submission" date="2011-12" db="EMBL/GenBank/DDBJ databases">
        <title>Complete genome sequence of Streptomyces cattleya strain DSM 46488.</title>
        <authorList>
            <person name="Ou H.-Y."/>
            <person name="Li P."/>
            <person name="Zhao C."/>
            <person name="O'Hagan D."/>
            <person name="Deng Z."/>
        </authorList>
    </citation>
    <scope>NUCLEOTIDE SEQUENCE [LARGE SCALE GENOMIC DNA]</scope>
    <source>
        <strain evidence="4">ATCC 35852 / DSM 46488 / JCM 4925 / NBRC 14057 / NRRL 8057</strain>
    </source>
</reference>
<accession>F8K2U0</accession>
<dbReference type="PATRIC" id="fig|1003195.11.peg.4612"/>
<evidence type="ECO:0000313" key="3">
    <source>
        <dbReference type="EMBL" id="AEW95495.1"/>
    </source>
</evidence>
<protein>
    <recommendedName>
        <fullName evidence="5">Zinc-finger domain-containing protein</fullName>
    </recommendedName>
</protein>
<keyword evidence="2" id="KW-0472">Membrane</keyword>
<feature type="compositionally biased region" description="Low complexity" evidence="1">
    <location>
        <begin position="86"/>
        <end position="97"/>
    </location>
</feature>
<dbReference type="AlphaFoldDB" id="F8K2U0"/>
<sequence length="292" mass="29189">MTSPPDTNGHPEVAEISALAEGILPPERSADLRGHLAVCVLCTEVRDSLDEIRGLLGTLPGPPRMPEEIAGRIDAALAAEALISATTPAPEAPATEPVSRETDGAAGAVSRETAATAGRRPEGHPTAATGPGRGRPRRRRARLALTGAAGAAVLAFGGLLTYSLTSGPAVTGTSRQAAAFSGTELPVRVHQLLAGTPGTGAGTAAPHTGVNTPFTAHVAPGVPGCVLKGTGRGEAPLASAGGSYQGHASYLVVFPHPGDGAKVDAYVVDASCVSSGSPGPGTVLTRQTYDRS</sequence>
<dbReference type="RefSeq" id="WP_014143865.1">
    <property type="nucleotide sequence ID" value="NC_016111.1"/>
</dbReference>